<gene>
    <name evidence="1" type="ORF">KDL01_34940</name>
</gene>
<dbReference type="RefSeq" id="WP_212532972.1">
    <property type="nucleotide sequence ID" value="NZ_JAGSOG010000298.1"/>
</dbReference>
<evidence type="ECO:0000313" key="1">
    <source>
        <dbReference type="EMBL" id="MBR7838516.1"/>
    </source>
</evidence>
<keyword evidence="2" id="KW-1185">Reference proteome</keyword>
<dbReference type="Proteomes" id="UP000675781">
    <property type="component" value="Unassembled WGS sequence"/>
</dbReference>
<sequence>MPIIEGSLTTADLPLGPWAGEQVTVWASKTGTTWHANPDCPKLVSKGKTAAHSQLAAGTFAQRVVPAQLHCNPPGRLAAYAAAVHELIRYDHATRSAVQKSDADALDLDVLIAGSPQRHLESGRQPYAELSARWSTCIKERSLLFNELREQLTDRLPVMLAAAWVASGRTPRQHQERYAAFVDIARDICDRQEIAANGSLSGLINHRYLSIWLNRIAEGGHPRRVTRDLTESEIKHTRSLTRDDASEFHSRLETAWNEIGDAWQHRLEGMALAHSGDVVAVFDNHVPGLTWELRRLFDSDHIPCAMLRTPETTWKCAVVPAVFRLLLNHHDRGAVGVVVAEERAYHFDLDRCALLLRNLAAATGSLGLAESVRPQPSLEIPRSAPWRLRAFDSGHARPGGITPDQLAAALMATYQGERLG</sequence>
<name>A0A941EWF6_9ACTN</name>
<evidence type="ECO:0000313" key="2">
    <source>
        <dbReference type="Proteomes" id="UP000675781"/>
    </source>
</evidence>
<protein>
    <submittedName>
        <fullName evidence="1">Uncharacterized protein</fullName>
    </submittedName>
</protein>
<accession>A0A941EWF6</accession>
<dbReference type="AlphaFoldDB" id="A0A941EWF6"/>
<proteinExistence type="predicted"/>
<comment type="caution">
    <text evidence="1">The sequence shown here is derived from an EMBL/GenBank/DDBJ whole genome shotgun (WGS) entry which is preliminary data.</text>
</comment>
<organism evidence="1 2">
    <name type="scientific">Actinospica durhamensis</name>
    <dbReference type="NCBI Taxonomy" id="1508375"/>
    <lineage>
        <taxon>Bacteria</taxon>
        <taxon>Bacillati</taxon>
        <taxon>Actinomycetota</taxon>
        <taxon>Actinomycetes</taxon>
        <taxon>Catenulisporales</taxon>
        <taxon>Actinospicaceae</taxon>
        <taxon>Actinospica</taxon>
    </lineage>
</organism>
<dbReference type="EMBL" id="JAGSOG010000298">
    <property type="protein sequence ID" value="MBR7838516.1"/>
    <property type="molecule type" value="Genomic_DNA"/>
</dbReference>
<reference evidence="1" key="1">
    <citation type="submission" date="2021-04" db="EMBL/GenBank/DDBJ databases">
        <title>Genome based classification of Actinospica acidithermotolerans sp. nov., an actinobacterium isolated from an Indonesian hot spring.</title>
        <authorList>
            <person name="Kusuma A.B."/>
            <person name="Putra K.E."/>
            <person name="Nafisah S."/>
            <person name="Loh J."/>
            <person name="Nouioui I."/>
            <person name="Goodfellow M."/>
        </authorList>
    </citation>
    <scope>NUCLEOTIDE SEQUENCE</scope>
    <source>
        <strain evidence="1">CSCA 57</strain>
    </source>
</reference>